<dbReference type="Proteomes" id="UP001497480">
    <property type="component" value="Unassembled WGS sequence"/>
</dbReference>
<evidence type="ECO:0000256" key="1">
    <source>
        <dbReference type="SAM" id="Phobius"/>
    </source>
</evidence>
<comment type="caution">
    <text evidence="2">The sequence shown here is derived from an EMBL/GenBank/DDBJ whole genome shotgun (WGS) entry which is preliminary data.</text>
</comment>
<proteinExistence type="predicted"/>
<sequence>MGSYGTPLAIALSGIIISTLLLAAYHFIFFRCCSRDRHTRQERNNNGNPSDISSSCCGVQKEILNKIPVLAYSINLIGLDQGECSICLGELEDGDMEKN</sequence>
<protein>
    <submittedName>
        <fullName evidence="2">Uncharacterized protein</fullName>
    </submittedName>
</protein>
<organism evidence="2 3">
    <name type="scientific">Lupinus luteus</name>
    <name type="common">European yellow lupine</name>
    <dbReference type="NCBI Taxonomy" id="3873"/>
    <lineage>
        <taxon>Eukaryota</taxon>
        <taxon>Viridiplantae</taxon>
        <taxon>Streptophyta</taxon>
        <taxon>Embryophyta</taxon>
        <taxon>Tracheophyta</taxon>
        <taxon>Spermatophyta</taxon>
        <taxon>Magnoliopsida</taxon>
        <taxon>eudicotyledons</taxon>
        <taxon>Gunneridae</taxon>
        <taxon>Pentapetalae</taxon>
        <taxon>rosids</taxon>
        <taxon>fabids</taxon>
        <taxon>Fabales</taxon>
        <taxon>Fabaceae</taxon>
        <taxon>Papilionoideae</taxon>
        <taxon>50 kb inversion clade</taxon>
        <taxon>genistoids sensu lato</taxon>
        <taxon>core genistoids</taxon>
        <taxon>Genisteae</taxon>
        <taxon>Lupinus</taxon>
    </lineage>
</organism>
<reference evidence="2 3" key="1">
    <citation type="submission" date="2024-03" db="EMBL/GenBank/DDBJ databases">
        <authorList>
            <person name="Martinez-Hernandez J."/>
        </authorList>
    </citation>
    <scope>NUCLEOTIDE SEQUENCE [LARGE SCALE GENOMIC DNA]</scope>
</reference>
<evidence type="ECO:0000313" key="3">
    <source>
        <dbReference type="Proteomes" id="UP001497480"/>
    </source>
</evidence>
<dbReference type="AlphaFoldDB" id="A0AAV1XYS4"/>
<dbReference type="EMBL" id="CAXHTB010000019">
    <property type="protein sequence ID" value="CAL0326772.1"/>
    <property type="molecule type" value="Genomic_DNA"/>
</dbReference>
<evidence type="ECO:0000313" key="2">
    <source>
        <dbReference type="EMBL" id="CAL0326772.1"/>
    </source>
</evidence>
<keyword evidence="1" id="KW-1133">Transmembrane helix</keyword>
<feature type="transmembrane region" description="Helical" evidence="1">
    <location>
        <begin position="6"/>
        <end position="30"/>
    </location>
</feature>
<keyword evidence="1" id="KW-0472">Membrane</keyword>
<name>A0AAV1XYS4_LUPLU</name>
<accession>A0AAV1XYS4</accession>
<keyword evidence="1" id="KW-0812">Transmembrane</keyword>
<keyword evidence="3" id="KW-1185">Reference proteome</keyword>
<gene>
    <name evidence="2" type="ORF">LLUT_LOCUS27832</name>
</gene>